<accession>A0A6I6LEQ1</accession>
<dbReference type="RefSeq" id="WP_158186964.1">
    <property type="nucleotide sequence ID" value="NZ_CP046902.1"/>
</dbReference>
<keyword evidence="1" id="KW-0472">Membrane</keyword>
<protein>
    <submittedName>
        <fullName evidence="2">DUF2243 domain-containing protein</fullName>
    </submittedName>
</protein>
<keyword evidence="1" id="KW-1133">Transmembrane helix</keyword>
<dbReference type="OrthoDB" id="5190099at2"/>
<dbReference type="Proteomes" id="UP000438983">
    <property type="component" value="Chromosome"/>
</dbReference>
<evidence type="ECO:0000313" key="2">
    <source>
        <dbReference type="EMBL" id="QGZ29379.1"/>
    </source>
</evidence>
<feature type="transmembrane region" description="Helical" evidence="1">
    <location>
        <begin position="84"/>
        <end position="104"/>
    </location>
</feature>
<dbReference type="InterPro" id="IPR018719">
    <property type="entry name" value="DUF2243_membrane"/>
</dbReference>
<dbReference type="AlphaFoldDB" id="A0A6I6LEQ1"/>
<keyword evidence="1" id="KW-0812">Transmembrane</keyword>
<gene>
    <name evidence="2" type="ORF">GQA94_04575</name>
</gene>
<reference evidence="2 3" key="1">
    <citation type="submission" date="2019-12" db="EMBL/GenBank/DDBJ databases">
        <title>Complete genome sequence of Pseudomonas stutzeri.</title>
        <authorList>
            <person name="Lim S.R."/>
            <person name="Kim J.H."/>
        </authorList>
    </citation>
    <scope>NUCLEOTIDE SEQUENCE [LARGE SCALE GENOMIC DNA]</scope>
    <source>
        <strain evidence="2 3">PM101005</strain>
    </source>
</reference>
<evidence type="ECO:0000313" key="3">
    <source>
        <dbReference type="Proteomes" id="UP000438983"/>
    </source>
</evidence>
<feature type="transmembrane region" description="Helical" evidence="1">
    <location>
        <begin position="55"/>
        <end position="72"/>
    </location>
</feature>
<organism evidence="2 3">
    <name type="scientific">Stutzerimonas stutzeri</name>
    <name type="common">Pseudomonas stutzeri</name>
    <dbReference type="NCBI Taxonomy" id="316"/>
    <lineage>
        <taxon>Bacteria</taxon>
        <taxon>Pseudomonadati</taxon>
        <taxon>Pseudomonadota</taxon>
        <taxon>Gammaproteobacteria</taxon>
        <taxon>Pseudomonadales</taxon>
        <taxon>Pseudomonadaceae</taxon>
        <taxon>Stutzerimonas</taxon>
    </lineage>
</organism>
<dbReference type="Pfam" id="PF10002">
    <property type="entry name" value="DUF2243"/>
    <property type="match status" value="1"/>
</dbReference>
<evidence type="ECO:0000256" key="1">
    <source>
        <dbReference type="SAM" id="Phobius"/>
    </source>
</evidence>
<name>A0A6I6LEQ1_STUST</name>
<feature type="transmembrane region" description="Helical" evidence="1">
    <location>
        <begin position="12"/>
        <end position="35"/>
    </location>
</feature>
<feature type="transmembrane region" description="Helical" evidence="1">
    <location>
        <begin position="124"/>
        <end position="141"/>
    </location>
</feature>
<sequence>MNVKPVDPRGSLNATLLLGVGLMAAVDEIVFHQILAWHHFFDRSTLAVALLSDGLLHAAELLMLAAGFYLFVQLSRSRRVSQRHAWAGLLAGAGGFQLFDGIINHKLLRLHQVRYVEDLWLYDLAWNGFGALLLISGVLLWRRAQVGSLQTSR</sequence>
<proteinExistence type="predicted"/>
<dbReference type="EMBL" id="CP046902">
    <property type="protein sequence ID" value="QGZ29379.1"/>
    <property type="molecule type" value="Genomic_DNA"/>
</dbReference>